<keyword evidence="2" id="KW-0238">DNA-binding</keyword>
<dbReference type="SUPFAM" id="SSF46689">
    <property type="entry name" value="Homeodomain-like"/>
    <property type="match status" value="2"/>
</dbReference>
<accession>A0ABM9SGZ3</accession>
<dbReference type="Proteomes" id="UP000040578">
    <property type="component" value="Unassembled WGS sequence"/>
</dbReference>
<dbReference type="SUPFAM" id="SSF55136">
    <property type="entry name" value="Probable bacterial effector-binding domain"/>
    <property type="match status" value="1"/>
</dbReference>
<keyword evidence="3" id="KW-0804">Transcription</keyword>
<dbReference type="Pfam" id="PF06445">
    <property type="entry name" value="GyrI-like"/>
    <property type="match status" value="1"/>
</dbReference>
<evidence type="ECO:0000256" key="2">
    <source>
        <dbReference type="ARBA" id="ARBA00023125"/>
    </source>
</evidence>
<dbReference type="PANTHER" id="PTHR47504">
    <property type="entry name" value="RIGHT ORIGIN-BINDING PROTEIN"/>
    <property type="match status" value="1"/>
</dbReference>
<evidence type="ECO:0000259" key="4">
    <source>
        <dbReference type="PROSITE" id="PS01124"/>
    </source>
</evidence>
<comment type="caution">
    <text evidence="5">The sequence shown here is derived from an EMBL/GenBank/DDBJ whole genome shotgun (WGS) entry which is preliminary data.</text>
</comment>
<dbReference type="Pfam" id="PF12833">
    <property type="entry name" value="HTH_18"/>
    <property type="match status" value="1"/>
</dbReference>
<dbReference type="InterPro" id="IPR050959">
    <property type="entry name" value="MarA-like"/>
</dbReference>
<evidence type="ECO:0000313" key="6">
    <source>
        <dbReference type="Proteomes" id="UP000040578"/>
    </source>
</evidence>
<keyword evidence="6" id="KW-1185">Reference proteome</keyword>
<dbReference type="SMART" id="SM00342">
    <property type="entry name" value="HTH_ARAC"/>
    <property type="match status" value="1"/>
</dbReference>
<proteinExistence type="predicted"/>
<dbReference type="Gene3D" id="3.20.80.10">
    <property type="entry name" value="Regulatory factor, effector binding domain"/>
    <property type="match status" value="1"/>
</dbReference>
<dbReference type="InterPro" id="IPR011256">
    <property type="entry name" value="Reg_factor_effector_dom_sf"/>
</dbReference>
<dbReference type="PRINTS" id="PR00032">
    <property type="entry name" value="HTHARAC"/>
</dbReference>
<feature type="domain" description="HTH araC/xylS-type" evidence="4">
    <location>
        <begin position="43"/>
        <end position="141"/>
    </location>
</feature>
<dbReference type="InterPro" id="IPR018060">
    <property type="entry name" value="HTH_AraC"/>
</dbReference>
<evidence type="ECO:0000256" key="1">
    <source>
        <dbReference type="ARBA" id="ARBA00023015"/>
    </source>
</evidence>
<dbReference type="InterPro" id="IPR020449">
    <property type="entry name" value="Tscrpt_reg_AraC-type_HTH"/>
</dbReference>
<dbReference type="EMBL" id="CPYD01000006">
    <property type="protein sequence ID" value="CNE58638.1"/>
    <property type="molecule type" value="Genomic_DNA"/>
</dbReference>
<protein>
    <submittedName>
        <fullName evidence="5">AraC family transcriptional regulator</fullName>
    </submittedName>
</protein>
<gene>
    <name evidence="5" type="primary">rob_1</name>
    <name evidence="5" type="ORF">ERS137967_01974</name>
</gene>
<organism evidence="5 6">
    <name type="scientific">Yersinia nurmii</name>
    <dbReference type="NCBI Taxonomy" id="685706"/>
    <lineage>
        <taxon>Bacteria</taxon>
        <taxon>Pseudomonadati</taxon>
        <taxon>Pseudomonadota</taxon>
        <taxon>Gammaproteobacteria</taxon>
        <taxon>Enterobacterales</taxon>
        <taxon>Yersiniaceae</taxon>
        <taxon>Yersinia</taxon>
    </lineage>
</organism>
<name>A0ABM9SGZ3_9GAMM</name>
<dbReference type="Gene3D" id="1.10.10.60">
    <property type="entry name" value="Homeodomain-like"/>
    <property type="match status" value="2"/>
</dbReference>
<evidence type="ECO:0000313" key="5">
    <source>
        <dbReference type="EMBL" id="CNE58638.1"/>
    </source>
</evidence>
<dbReference type="InterPro" id="IPR029442">
    <property type="entry name" value="GyrI-like"/>
</dbReference>
<dbReference type="InterPro" id="IPR009057">
    <property type="entry name" value="Homeodomain-like_sf"/>
</dbReference>
<keyword evidence="1" id="KW-0805">Transcription regulation</keyword>
<dbReference type="PROSITE" id="PS01124">
    <property type="entry name" value="HTH_ARAC_FAMILY_2"/>
    <property type="match status" value="1"/>
</dbReference>
<reference evidence="5 6" key="1">
    <citation type="submission" date="2015-03" db="EMBL/GenBank/DDBJ databases">
        <authorList>
            <consortium name="Pathogen Informatics"/>
            <person name="Murphy D."/>
        </authorList>
    </citation>
    <scope>NUCLEOTIDE SEQUENCE [LARGE SCALE GENOMIC DNA]</scope>
    <source>
        <strain evidence="6">type strain: CIP110231</strain>
    </source>
</reference>
<dbReference type="PANTHER" id="PTHR47504:SF5">
    <property type="entry name" value="RIGHT ORIGIN-BINDING PROTEIN"/>
    <property type="match status" value="1"/>
</dbReference>
<sequence>MGYSLSFALIKKPLVSGQINVVCNVIIYLKTSVMMNEDVLFIEELIEWIEINLEKRPTLDDVAKISGYSKWHLQRKFKSIVGLQLASYIRGRVLTRAAVALRISRRPIIEISDELGFDSQQTFTRTFKKRFGTTPNHFRLQDKWNVEGMIPRFSFYENYTPEIKPLTLDAKELVGITRRLNFDERNLCSGQHASCMAMKDEILLDFFKEMNFTSQRIYAVFSVDPDEQDQNSFYYSTAVDKDQRHELQGHSETNSFTIPGGEFLSISHQGSAKECVKFSSYLFNEVLPKIREEVKGSIEMEVIEVEHCHSEAKMRDIDVVYQYLISVD</sequence>
<evidence type="ECO:0000256" key="3">
    <source>
        <dbReference type="ARBA" id="ARBA00023163"/>
    </source>
</evidence>